<dbReference type="PANTHER" id="PTHR10815">
    <property type="entry name" value="METHYLATED-DNA--PROTEIN-CYSTEINE METHYLTRANSFERASE"/>
    <property type="match status" value="1"/>
</dbReference>
<dbReference type="InterPro" id="IPR036217">
    <property type="entry name" value="MethylDNA_cys_MeTrfase_DNAb"/>
</dbReference>
<protein>
    <submittedName>
        <fullName evidence="9">Methylated-DNA--[protein]-cysteine S-methyltransferase</fullName>
        <ecNumber evidence="9">2.1.1.63</ecNumber>
    </submittedName>
</protein>
<dbReference type="NCBIfam" id="TIGR00589">
    <property type="entry name" value="ogt"/>
    <property type="match status" value="1"/>
</dbReference>
<dbReference type="InterPro" id="IPR014048">
    <property type="entry name" value="MethylDNA_cys_MeTrfase_DNA-bd"/>
</dbReference>
<evidence type="ECO:0000256" key="4">
    <source>
        <dbReference type="ARBA" id="ARBA00022763"/>
    </source>
</evidence>
<keyword evidence="2 9" id="KW-0489">Methyltransferase</keyword>
<evidence type="ECO:0000256" key="7">
    <source>
        <dbReference type="SAM" id="MobiDB-lite"/>
    </source>
</evidence>
<evidence type="ECO:0000256" key="5">
    <source>
        <dbReference type="ARBA" id="ARBA00023204"/>
    </source>
</evidence>
<dbReference type="InterPro" id="IPR001497">
    <property type="entry name" value="MethylDNA_cys_MeTrfase_AS"/>
</dbReference>
<comment type="catalytic activity">
    <reaction evidence="1">
        <text>a 4-O-methyl-thymidine in DNA + L-cysteinyl-[protein] = a thymidine in DNA + S-methyl-L-cysteinyl-[protein]</text>
        <dbReference type="Rhea" id="RHEA:53428"/>
        <dbReference type="Rhea" id="RHEA-COMP:10131"/>
        <dbReference type="Rhea" id="RHEA-COMP:10132"/>
        <dbReference type="Rhea" id="RHEA-COMP:13555"/>
        <dbReference type="Rhea" id="RHEA-COMP:13556"/>
        <dbReference type="ChEBI" id="CHEBI:29950"/>
        <dbReference type="ChEBI" id="CHEBI:82612"/>
        <dbReference type="ChEBI" id="CHEBI:137386"/>
        <dbReference type="ChEBI" id="CHEBI:137387"/>
        <dbReference type="EC" id="2.1.1.63"/>
    </reaction>
</comment>
<dbReference type="CDD" id="cd06445">
    <property type="entry name" value="ATase"/>
    <property type="match status" value="1"/>
</dbReference>
<evidence type="ECO:0000313" key="9">
    <source>
        <dbReference type="EMBL" id="MVU81818.1"/>
    </source>
</evidence>
<evidence type="ECO:0000256" key="3">
    <source>
        <dbReference type="ARBA" id="ARBA00022679"/>
    </source>
</evidence>
<sequence length="205" mass="21808">MALLPHHAPVEIRPRPSGRGWPQDIRPDPEDTAVSSENHTTTADFATTDTPAGPFTALVDADGAVLASGWIADPEALRALVHPSLRPGGLRERDTLGPVSRAIAAYHEGDLTAIDAIAVRQVSGPFLTQAWETLRKVPAGTPITYTEFAALSGRPAATRAAANACARNAAALFIPCHRVLRTDGALGGFRYGLPIKRWLLDHETA</sequence>
<keyword evidence="3 9" id="KW-0808">Transferase</keyword>
<comment type="catalytic activity">
    <reaction evidence="6">
        <text>a 6-O-methyl-2'-deoxyguanosine in DNA + L-cysteinyl-[protein] = S-methyl-L-cysteinyl-[protein] + a 2'-deoxyguanosine in DNA</text>
        <dbReference type="Rhea" id="RHEA:24000"/>
        <dbReference type="Rhea" id="RHEA-COMP:10131"/>
        <dbReference type="Rhea" id="RHEA-COMP:10132"/>
        <dbReference type="Rhea" id="RHEA-COMP:11367"/>
        <dbReference type="Rhea" id="RHEA-COMP:11368"/>
        <dbReference type="ChEBI" id="CHEBI:29950"/>
        <dbReference type="ChEBI" id="CHEBI:82612"/>
        <dbReference type="ChEBI" id="CHEBI:85445"/>
        <dbReference type="ChEBI" id="CHEBI:85448"/>
        <dbReference type="EC" id="2.1.1.63"/>
    </reaction>
</comment>
<keyword evidence="4" id="KW-0227">DNA damage</keyword>
<feature type="domain" description="Methylated-DNA-[protein]-cysteine S-methyltransferase DNA binding" evidence="8">
    <location>
        <begin position="125"/>
        <end position="204"/>
    </location>
</feature>
<feature type="region of interest" description="Disordered" evidence="7">
    <location>
        <begin position="1"/>
        <end position="48"/>
    </location>
</feature>
<dbReference type="Pfam" id="PF01035">
    <property type="entry name" value="DNA_binding_1"/>
    <property type="match status" value="1"/>
</dbReference>
<comment type="caution">
    <text evidence="9">The sequence shown here is derived from an EMBL/GenBank/DDBJ whole genome shotgun (WGS) entry which is preliminary data.</text>
</comment>
<dbReference type="EMBL" id="WRPP01000007">
    <property type="protein sequence ID" value="MVU81818.1"/>
    <property type="molecule type" value="Genomic_DNA"/>
</dbReference>
<name>A0A7K1V6T4_9NOCA</name>
<evidence type="ECO:0000256" key="6">
    <source>
        <dbReference type="ARBA" id="ARBA00049348"/>
    </source>
</evidence>
<evidence type="ECO:0000259" key="8">
    <source>
        <dbReference type="Pfam" id="PF01035"/>
    </source>
</evidence>
<organism evidence="9 10">
    <name type="scientific">Nocardia terrae</name>
    <dbReference type="NCBI Taxonomy" id="2675851"/>
    <lineage>
        <taxon>Bacteria</taxon>
        <taxon>Bacillati</taxon>
        <taxon>Actinomycetota</taxon>
        <taxon>Actinomycetes</taxon>
        <taxon>Mycobacteriales</taxon>
        <taxon>Nocardiaceae</taxon>
        <taxon>Nocardia</taxon>
    </lineage>
</organism>
<proteinExistence type="predicted"/>
<dbReference type="PROSITE" id="PS00374">
    <property type="entry name" value="MGMT"/>
    <property type="match status" value="1"/>
</dbReference>
<dbReference type="Gene3D" id="1.10.10.10">
    <property type="entry name" value="Winged helix-like DNA-binding domain superfamily/Winged helix DNA-binding domain"/>
    <property type="match status" value="1"/>
</dbReference>
<evidence type="ECO:0000256" key="2">
    <source>
        <dbReference type="ARBA" id="ARBA00022603"/>
    </source>
</evidence>
<dbReference type="EC" id="2.1.1.63" evidence="9"/>
<gene>
    <name evidence="9" type="ORF">GPX89_31850</name>
</gene>
<evidence type="ECO:0000256" key="1">
    <source>
        <dbReference type="ARBA" id="ARBA00001286"/>
    </source>
</evidence>
<dbReference type="GO" id="GO:0003908">
    <property type="term" value="F:methylated-DNA-[protein]-cysteine S-methyltransferase activity"/>
    <property type="evidence" value="ECO:0007669"/>
    <property type="project" value="UniProtKB-EC"/>
</dbReference>
<dbReference type="PANTHER" id="PTHR10815:SF13">
    <property type="entry name" value="METHYLATED-DNA--PROTEIN-CYSTEINE METHYLTRANSFERASE"/>
    <property type="match status" value="1"/>
</dbReference>
<dbReference type="GO" id="GO:0032259">
    <property type="term" value="P:methylation"/>
    <property type="evidence" value="ECO:0007669"/>
    <property type="project" value="UniProtKB-KW"/>
</dbReference>
<keyword evidence="10" id="KW-1185">Reference proteome</keyword>
<accession>A0A7K1V6T4</accession>
<evidence type="ECO:0000313" key="10">
    <source>
        <dbReference type="Proteomes" id="UP000466794"/>
    </source>
</evidence>
<dbReference type="SUPFAM" id="SSF46767">
    <property type="entry name" value="Methylated DNA-protein cysteine methyltransferase, C-terminal domain"/>
    <property type="match status" value="1"/>
</dbReference>
<keyword evidence="5" id="KW-0234">DNA repair</keyword>
<dbReference type="Proteomes" id="UP000466794">
    <property type="component" value="Unassembled WGS sequence"/>
</dbReference>
<reference evidence="9 10" key="1">
    <citation type="submission" date="2019-12" db="EMBL/GenBank/DDBJ databases">
        <title>Nocardia sp. nov. ET3-3 isolated from soil.</title>
        <authorList>
            <person name="Kanchanasin P."/>
            <person name="Tanasupawat S."/>
            <person name="Yuki M."/>
            <person name="Kudo T."/>
        </authorList>
    </citation>
    <scope>NUCLEOTIDE SEQUENCE [LARGE SCALE GENOMIC DNA]</scope>
    <source>
        <strain evidence="9 10">ET3-3</strain>
    </source>
</reference>
<dbReference type="AlphaFoldDB" id="A0A7K1V6T4"/>
<dbReference type="InterPro" id="IPR036388">
    <property type="entry name" value="WH-like_DNA-bd_sf"/>
</dbReference>
<dbReference type="GO" id="GO:0006281">
    <property type="term" value="P:DNA repair"/>
    <property type="evidence" value="ECO:0007669"/>
    <property type="project" value="UniProtKB-KW"/>
</dbReference>